<keyword evidence="11" id="KW-1185">Reference proteome</keyword>
<keyword evidence="7" id="KW-0238">DNA-binding</keyword>
<sequence length="356" mass="41240">MHTNDIGPRGERSVQFVCRLCLTQRVRCEPLFEDQNTSMVELICDLTSLKIEHIPNSPASLCSECKTCLEQFESFRAMCLANDKIFRDTYILNDKQEKTVEILTVTETGEQQTEEQEYLYTTIDEIQDEELQDNQGTLVVEIDKLDELNSETDEYEIYYSNPSKEIQLKTNQSSSEEEHPTQLESTPRNTNGRKLCMICNKYVNRLAQHQLIHKEIRPFQCEFCSKGFNQMSNLKKHIRLHTKEKPYLCNQCDKGFTNSTELKIHVRSHTQERPFTCEECGKSFVTSGHLARHSRSHSGLKPYGCDVCSAKFSTSSHLVRHKRIHSKELPYRCATCDGRFMRTEYLRAHKCNPAGT</sequence>
<keyword evidence="8" id="KW-0804">Transcription</keyword>
<dbReference type="GO" id="GO:0005634">
    <property type="term" value="C:nucleus"/>
    <property type="evidence" value="ECO:0007669"/>
    <property type="project" value="UniProtKB-SubCell"/>
</dbReference>
<dbReference type="InterPro" id="IPR013087">
    <property type="entry name" value="Znf_C2H2_type"/>
</dbReference>
<dbReference type="PROSITE" id="PS50157">
    <property type="entry name" value="ZINC_FINGER_C2H2_2"/>
    <property type="match status" value="4"/>
</dbReference>
<dbReference type="EnsemblMetazoa" id="AAEL004512-RA">
    <property type="protein sequence ID" value="AAEL004512-PA"/>
    <property type="gene ID" value="AAEL004512"/>
</dbReference>
<dbReference type="FunFam" id="3.30.160.60:FF:001155">
    <property type="entry name" value="Zinc finger 30C"/>
    <property type="match status" value="1"/>
</dbReference>
<dbReference type="PANTHER" id="PTHR23235:SF160">
    <property type="entry name" value="GASTRULA ZINC FINGER PROTEIN XLCGF7.1-LIKE-RELATED"/>
    <property type="match status" value="1"/>
</dbReference>
<dbReference type="PANTHER" id="PTHR23235">
    <property type="entry name" value="KRUEPPEL-LIKE TRANSCRIPTION FACTOR"/>
    <property type="match status" value="1"/>
</dbReference>
<keyword evidence="3" id="KW-0677">Repeat</keyword>
<evidence type="ECO:0000313" key="10">
    <source>
        <dbReference type="EnsemblMetazoa" id="AAEL004512-PA"/>
    </source>
</evidence>
<dbReference type="GO" id="GO:0000978">
    <property type="term" value="F:RNA polymerase II cis-regulatory region sequence-specific DNA binding"/>
    <property type="evidence" value="ECO:0007669"/>
    <property type="project" value="TreeGrafter"/>
</dbReference>
<dbReference type="SMART" id="SM00355">
    <property type="entry name" value="ZnF_C2H2"/>
    <property type="match status" value="5"/>
</dbReference>
<dbReference type="SUPFAM" id="SSF57667">
    <property type="entry name" value="beta-beta-alpha zinc fingers"/>
    <property type="match status" value="3"/>
</dbReference>
<dbReference type="VEuPathDB" id="VectorBase:AAEL004512"/>
<dbReference type="InParanoid" id="A0A1S4F7Y8"/>
<reference evidence="10" key="2">
    <citation type="submission" date="2020-05" db="UniProtKB">
        <authorList>
            <consortium name="EnsemblMetazoa"/>
        </authorList>
    </citation>
    <scope>IDENTIFICATION</scope>
    <source>
        <strain evidence="10">LVP_AGWG</strain>
    </source>
</reference>
<keyword evidence="5" id="KW-0862">Zinc</keyword>
<dbReference type="GO" id="GO:0000981">
    <property type="term" value="F:DNA-binding transcription factor activity, RNA polymerase II-specific"/>
    <property type="evidence" value="ECO:0007669"/>
    <property type="project" value="TreeGrafter"/>
</dbReference>
<dbReference type="FunFam" id="3.30.160.60:FF:000325">
    <property type="entry name" value="ZFP90 zinc finger protein"/>
    <property type="match status" value="1"/>
</dbReference>
<dbReference type="FunFam" id="3.30.160.60:FF:000624">
    <property type="entry name" value="zinc finger protein 697"/>
    <property type="match status" value="1"/>
</dbReference>
<accession>A0A1S4F7Y8</accession>
<dbReference type="SMART" id="SM00868">
    <property type="entry name" value="zf-AD"/>
    <property type="match status" value="1"/>
</dbReference>
<dbReference type="InterPro" id="IPR012934">
    <property type="entry name" value="Znf_AD"/>
</dbReference>
<dbReference type="Gene3D" id="3.40.1800.20">
    <property type="match status" value="1"/>
</dbReference>
<dbReference type="Pfam" id="PF07776">
    <property type="entry name" value="zf-AD"/>
    <property type="match status" value="1"/>
</dbReference>
<dbReference type="Gene3D" id="3.30.160.60">
    <property type="entry name" value="Classic Zinc Finger"/>
    <property type="match status" value="4"/>
</dbReference>
<keyword evidence="6" id="KW-0805">Transcription regulation</keyword>
<dbReference type="SUPFAM" id="SSF57716">
    <property type="entry name" value="Glucocorticoid receptor-like (DNA-binding domain)"/>
    <property type="match status" value="1"/>
</dbReference>
<dbReference type="PROSITE" id="PS00028">
    <property type="entry name" value="ZINC_FINGER_C2H2_1"/>
    <property type="match status" value="4"/>
</dbReference>
<protein>
    <submittedName>
        <fullName evidence="10">Uncharacterized protein</fullName>
    </submittedName>
</protein>
<gene>
    <name evidence="10" type="primary">5565002</name>
</gene>
<keyword evidence="4" id="KW-0863">Zinc-finger</keyword>
<dbReference type="AlphaFoldDB" id="A0A1S4F7Y8"/>
<keyword evidence="9" id="KW-0539">Nucleus</keyword>
<proteinExistence type="predicted"/>
<dbReference type="GO" id="GO:0008270">
    <property type="term" value="F:zinc ion binding"/>
    <property type="evidence" value="ECO:0007669"/>
    <property type="project" value="UniProtKB-UniRule"/>
</dbReference>
<evidence type="ECO:0000256" key="4">
    <source>
        <dbReference type="ARBA" id="ARBA00022771"/>
    </source>
</evidence>
<reference evidence="10 11" key="1">
    <citation type="submission" date="2017-06" db="EMBL/GenBank/DDBJ databases">
        <title>Aedes aegypti genome working group (AGWG) sequencing and assembly.</title>
        <authorList>
            <consortium name="Aedes aegypti Genome Working Group (AGWG)"/>
            <person name="Matthews B.J."/>
        </authorList>
    </citation>
    <scope>NUCLEOTIDE SEQUENCE [LARGE SCALE GENOMIC DNA]</scope>
    <source>
        <strain evidence="10 11">LVP_AGWG</strain>
    </source>
</reference>
<evidence type="ECO:0000256" key="1">
    <source>
        <dbReference type="ARBA" id="ARBA00004123"/>
    </source>
</evidence>
<evidence type="ECO:0000256" key="9">
    <source>
        <dbReference type="ARBA" id="ARBA00023242"/>
    </source>
</evidence>
<dbReference type="Proteomes" id="UP000008820">
    <property type="component" value="Chromosome 2"/>
</dbReference>
<name>A0A1S4F7Y8_AEDAE</name>
<dbReference type="InterPro" id="IPR036236">
    <property type="entry name" value="Znf_C2H2_sf"/>
</dbReference>
<organism evidence="10 11">
    <name type="scientific">Aedes aegypti</name>
    <name type="common">Yellowfever mosquito</name>
    <name type="synonym">Culex aegypti</name>
    <dbReference type="NCBI Taxonomy" id="7159"/>
    <lineage>
        <taxon>Eukaryota</taxon>
        <taxon>Metazoa</taxon>
        <taxon>Ecdysozoa</taxon>
        <taxon>Arthropoda</taxon>
        <taxon>Hexapoda</taxon>
        <taxon>Insecta</taxon>
        <taxon>Pterygota</taxon>
        <taxon>Neoptera</taxon>
        <taxon>Endopterygota</taxon>
        <taxon>Diptera</taxon>
        <taxon>Nematocera</taxon>
        <taxon>Culicoidea</taxon>
        <taxon>Culicidae</taxon>
        <taxon>Culicinae</taxon>
        <taxon>Aedini</taxon>
        <taxon>Aedes</taxon>
        <taxon>Stegomyia</taxon>
    </lineage>
</organism>
<evidence type="ECO:0000256" key="8">
    <source>
        <dbReference type="ARBA" id="ARBA00023163"/>
    </source>
</evidence>
<evidence type="ECO:0000256" key="7">
    <source>
        <dbReference type="ARBA" id="ARBA00023125"/>
    </source>
</evidence>
<keyword evidence="2" id="KW-0479">Metal-binding</keyword>
<evidence type="ECO:0000256" key="6">
    <source>
        <dbReference type="ARBA" id="ARBA00023015"/>
    </source>
</evidence>
<comment type="subcellular location">
    <subcellularLocation>
        <location evidence="1">Nucleus</location>
    </subcellularLocation>
</comment>
<evidence type="ECO:0000313" key="11">
    <source>
        <dbReference type="Proteomes" id="UP000008820"/>
    </source>
</evidence>
<dbReference type="PROSITE" id="PS51915">
    <property type="entry name" value="ZAD"/>
    <property type="match status" value="1"/>
</dbReference>
<dbReference type="FunFam" id="3.30.160.60:FF:000557">
    <property type="entry name" value="zinc finger and SCAN domain-containing protein 29"/>
    <property type="match status" value="1"/>
</dbReference>
<evidence type="ECO:0000256" key="2">
    <source>
        <dbReference type="ARBA" id="ARBA00022723"/>
    </source>
</evidence>
<dbReference type="OrthoDB" id="40579at2759"/>
<dbReference type="Pfam" id="PF00096">
    <property type="entry name" value="zf-C2H2"/>
    <property type="match status" value="4"/>
</dbReference>
<evidence type="ECO:0000256" key="3">
    <source>
        <dbReference type="ARBA" id="ARBA00022737"/>
    </source>
</evidence>
<evidence type="ECO:0000256" key="5">
    <source>
        <dbReference type="ARBA" id="ARBA00022833"/>
    </source>
</evidence>